<dbReference type="PANTHER" id="PTHR40266:SF2">
    <property type="entry name" value="TOXIN HIGB-1"/>
    <property type="match status" value="1"/>
</dbReference>
<protein>
    <submittedName>
        <fullName evidence="1">Peptidase</fullName>
    </submittedName>
</protein>
<dbReference type="Proteomes" id="UP000501090">
    <property type="component" value="Chromosome"/>
</dbReference>
<organism evidence="1 2">
    <name type="scientific">Polynucleobacter arcticus</name>
    <dbReference type="NCBI Taxonomy" id="1743165"/>
    <lineage>
        <taxon>Bacteria</taxon>
        <taxon>Pseudomonadati</taxon>
        <taxon>Pseudomonadota</taxon>
        <taxon>Betaproteobacteria</taxon>
        <taxon>Burkholderiales</taxon>
        <taxon>Burkholderiaceae</taxon>
        <taxon>Polynucleobacter</taxon>
    </lineage>
</organism>
<dbReference type="KEGG" id="pard:DN92_01680"/>
<accession>A0A6M9PLM9</accession>
<dbReference type="Pfam" id="PF05015">
    <property type="entry name" value="HigB-like_toxin"/>
    <property type="match status" value="1"/>
</dbReference>
<dbReference type="SUPFAM" id="SSF143011">
    <property type="entry name" value="RelE-like"/>
    <property type="match status" value="1"/>
</dbReference>
<dbReference type="EMBL" id="CP028940">
    <property type="protein sequence ID" value="QKM59855.1"/>
    <property type="molecule type" value="Genomic_DNA"/>
</dbReference>
<dbReference type="Gene3D" id="3.30.2310.20">
    <property type="entry name" value="RelE-like"/>
    <property type="match status" value="1"/>
</dbReference>
<reference evidence="1 2" key="1">
    <citation type="submission" date="2018-04" db="EMBL/GenBank/DDBJ databases">
        <title>Polynucleobacter sp. UK-Long2-W17 genome.</title>
        <authorList>
            <person name="Hahn M.W."/>
        </authorList>
    </citation>
    <scope>NUCLEOTIDE SEQUENCE [LARGE SCALE GENOMIC DNA]</scope>
    <source>
        <strain evidence="1 2">UK-Long2-W17</strain>
    </source>
</reference>
<sequence>MIVSFRHKGLESFFIKGSYKAIPAQFAARIERMLDRLDAAIMPEDMDLPGFKFHQLKGVRKGVYSIVVSGNWRITFKFDGDNMIEVDLEDYH</sequence>
<dbReference type="AlphaFoldDB" id="A0A6M9PLM9"/>
<name>A0A6M9PLM9_9BURK</name>
<dbReference type="InterPro" id="IPR035093">
    <property type="entry name" value="RelE/ParE_toxin_dom_sf"/>
</dbReference>
<evidence type="ECO:0000313" key="1">
    <source>
        <dbReference type="EMBL" id="QKM59855.1"/>
    </source>
</evidence>
<dbReference type="PANTHER" id="PTHR40266">
    <property type="entry name" value="TOXIN HIGB-1"/>
    <property type="match status" value="1"/>
</dbReference>
<evidence type="ECO:0000313" key="2">
    <source>
        <dbReference type="Proteomes" id="UP000501090"/>
    </source>
</evidence>
<proteinExistence type="predicted"/>
<keyword evidence="2" id="KW-1185">Reference proteome</keyword>
<gene>
    <name evidence="1" type="ORF">DN92_01680</name>
</gene>
<dbReference type="RefSeq" id="WP_173959625.1">
    <property type="nucleotide sequence ID" value="NZ_CBCSCC010000003.1"/>
</dbReference>
<dbReference type="InterPro" id="IPR007711">
    <property type="entry name" value="HigB-1"/>
</dbReference>